<dbReference type="Gene3D" id="1.10.3720.10">
    <property type="entry name" value="MetI-like"/>
    <property type="match status" value="1"/>
</dbReference>
<dbReference type="AlphaFoldDB" id="A0A833EA38"/>
<feature type="transmembrane region" description="Helical" evidence="5">
    <location>
        <begin position="81"/>
        <end position="104"/>
    </location>
</feature>
<proteinExistence type="predicted"/>
<dbReference type="SUPFAM" id="SSF161098">
    <property type="entry name" value="MetI-like"/>
    <property type="match status" value="1"/>
</dbReference>
<evidence type="ECO:0000256" key="4">
    <source>
        <dbReference type="ARBA" id="ARBA00023136"/>
    </source>
</evidence>
<sequence>MPYQEVATIIARSIMVSGLATLLALAWSIPVIVKLLATGGRVAKIALDVAGTLTGIPTVVLGLLLYFLLSRGGPLGFLGILYSPLAMILGQALLITPYIIYLAVSNLMEGRRNIWELALSLGASKTQAALTLLQDGVYSLASVVVVAFNRAVGELGIALMLGGNIKGFTRVMTTAIALEVSKGEYELALTLGGALLAIVLPISIAITTIGKKI</sequence>
<dbReference type="PANTHER" id="PTHR43632">
    <property type="entry name" value="PERMEASE COMPONENT OF TUNGSTATE ABC TRANSPORTER"/>
    <property type="match status" value="1"/>
</dbReference>
<dbReference type="GO" id="GO:0055085">
    <property type="term" value="P:transmembrane transport"/>
    <property type="evidence" value="ECO:0007669"/>
    <property type="project" value="InterPro"/>
</dbReference>
<dbReference type="Proteomes" id="UP000608579">
    <property type="component" value="Unassembled WGS sequence"/>
</dbReference>
<evidence type="ECO:0000313" key="7">
    <source>
        <dbReference type="EMBL" id="HIQ30107.1"/>
    </source>
</evidence>
<feature type="transmembrane region" description="Helical" evidence="5">
    <location>
        <begin position="6"/>
        <end position="33"/>
    </location>
</feature>
<keyword evidence="4 5" id="KW-0472">Membrane</keyword>
<comment type="subcellular location">
    <subcellularLocation>
        <location evidence="1">Membrane</location>
        <topology evidence="1">Multi-pass membrane protein</topology>
    </subcellularLocation>
</comment>
<accession>A0A833EA38</accession>
<dbReference type="InterPro" id="IPR049783">
    <property type="entry name" value="ABC_perm_TupB-like"/>
</dbReference>
<feature type="domain" description="ABC transmembrane type-1" evidence="6">
    <location>
        <begin position="10"/>
        <end position="208"/>
    </location>
</feature>
<evidence type="ECO:0000313" key="8">
    <source>
        <dbReference type="Proteomes" id="UP000608579"/>
    </source>
</evidence>
<evidence type="ECO:0000259" key="6">
    <source>
        <dbReference type="PROSITE" id="PS50928"/>
    </source>
</evidence>
<evidence type="ECO:0000256" key="5">
    <source>
        <dbReference type="SAM" id="Phobius"/>
    </source>
</evidence>
<feature type="transmembrane region" description="Helical" evidence="5">
    <location>
        <begin position="45"/>
        <end position="69"/>
    </location>
</feature>
<gene>
    <name evidence="7" type="ORF">EYH45_06050</name>
</gene>
<dbReference type="PROSITE" id="PS50928">
    <property type="entry name" value="ABC_TM1"/>
    <property type="match status" value="1"/>
</dbReference>
<dbReference type="NCBIfam" id="NF038017">
    <property type="entry name" value="ABC_perm1"/>
    <property type="match status" value="1"/>
</dbReference>
<dbReference type="PANTHER" id="PTHR43632:SF1">
    <property type="entry name" value="PERMEASE COMPONENT OF TUNGSTATE ABC TRANSPORTER"/>
    <property type="match status" value="1"/>
</dbReference>
<name>A0A833EA38_CALS0</name>
<protein>
    <submittedName>
        <fullName evidence="7">ABC transporter permease subunit</fullName>
    </submittedName>
</protein>
<feature type="transmembrane region" description="Helical" evidence="5">
    <location>
        <begin position="187"/>
        <end position="210"/>
    </location>
</feature>
<evidence type="ECO:0000256" key="1">
    <source>
        <dbReference type="ARBA" id="ARBA00004141"/>
    </source>
</evidence>
<dbReference type="InterPro" id="IPR000515">
    <property type="entry name" value="MetI-like"/>
</dbReference>
<keyword evidence="3 5" id="KW-1133">Transmembrane helix</keyword>
<dbReference type="InterPro" id="IPR035906">
    <property type="entry name" value="MetI-like_sf"/>
</dbReference>
<reference evidence="7" key="1">
    <citation type="journal article" date="2020" name="ISME J.">
        <title>Gammaproteobacteria mediating utilization of methyl-, sulfur- and petroleum organic compounds in deep ocean hydrothermal plumes.</title>
        <authorList>
            <person name="Zhou Z."/>
            <person name="Liu Y."/>
            <person name="Pan J."/>
            <person name="Cron B.R."/>
            <person name="Toner B.M."/>
            <person name="Anantharaman K."/>
            <person name="Breier J.A."/>
            <person name="Dick G.J."/>
            <person name="Li M."/>
        </authorList>
    </citation>
    <scope>NUCLEOTIDE SEQUENCE</scope>
    <source>
        <strain evidence="7">SZUA-1515</strain>
    </source>
</reference>
<organism evidence="7 8">
    <name type="scientific">Caldiarchaeum subterraneum</name>
    <dbReference type="NCBI Taxonomy" id="311458"/>
    <lineage>
        <taxon>Archaea</taxon>
        <taxon>Nitrososphaerota</taxon>
        <taxon>Candidatus Caldarchaeales</taxon>
        <taxon>Candidatus Caldarchaeaceae</taxon>
        <taxon>Candidatus Caldarchaeum</taxon>
    </lineage>
</organism>
<evidence type="ECO:0000256" key="2">
    <source>
        <dbReference type="ARBA" id="ARBA00022692"/>
    </source>
</evidence>
<dbReference type="GO" id="GO:0016020">
    <property type="term" value="C:membrane"/>
    <property type="evidence" value="ECO:0007669"/>
    <property type="project" value="UniProtKB-SubCell"/>
</dbReference>
<evidence type="ECO:0000256" key="3">
    <source>
        <dbReference type="ARBA" id="ARBA00022989"/>
    </source>
</evidence>
<dbReference type="EMBL" id="DQVM01000113">
    <property type="protein sequence ID" value="HIQ30107.1"/>
    <property type="molecule type" value="Genomic_DNA"/>
</dbReference>
<comment type="caution">
    <text evidence="7">The sequence shown here is derived from an EMBL/GenBank/DDBJ whole genome shotgun (WGS) entry which is preliminary data.</text>
</comment>
<keyword evidence="2 5" id="KW-0812">Transmembrane</keyword>